<keyword evidence="2" id="KW-0472">Membrane</keyword>
<dbReference type="Proteomes" id="UP000095390">
    <property type="component" value="Unassembled WGS sequence"/>
</dbReference>
<reference evidence="3 4" key="1">
    <citation type="submission" date="2015-09" db="EMBL/GenBank/DDBJ databases">
        <authorList>
            <consortium name="Pathogen Informatics"/>
        </authorList>
    </citation>
    <scope>NUCLEOTIDE SEQUENCE [LARGE SCALE GENOMIC DNA]</scope>
    <source>
        <strain evidence="3 4">2789STDY5834966</strain>
    </source>
</reference>
<proteinExistence type="predicted"/>
<feature type="compositionally biased region" description="Low complexity" evidence="1">
    <location>
        <begin position="103"/>
        <end position="124"/>
    </location>
</feature>
<dbReference type="AlphaFoldDB" id="A0A173USA4"/>
<protein>
    <submittedName>
        <fullName evidence="3">Uncharacterized protein</fullName>
    </submittedName>
</protein>
<evidence type="ECO:0000313" key="4">
    <source>
        <dbReference type="Proteomes" id="UP000095390"/>
    </source>
</evidence>
<accession>A0A173USA4</accession>
<feature type="compositionally biased region" description="Low complexity" evidence="1">
    <location>
        <begin position="356"/>
        <end position="365"/>
    </location>
</feature>
<keyword evidence="2" id="KW-0812">Transmembrane</keyword>
<organism evidence="3 4">
    <name type="scientific">Anaerobutyricum hallii</name>
    <dbReference type="NCBI Taxonomy" id="39488"/>
    <lineage>
        <taxon>Bacteria</taxon>
        <taxon>Bacillati</taxon>
        <taxon>Bacillota</taxon>
        <taxon>Clostridia</taxon>
        <taxon>Lachnospirales</taxon>
        <taxon>Lachnospiraceae</taxon>
        <taxon>Anaerobutyricum</taxon>
    </lineage>
</organism>
<feature type="compositionally biased region" description="Acidic residues" evidence="1">
    <location>
        <begin position="322"/>
        <end position="355"/>
    </location>
</feature>
<sequence>MSDFFKDGSRWGSIDSSGSIYASDGTYLGSLDKFGKFHDSSGTYMGSIDSQGKIRNYKGDYLGSVWSNGEVHNDRGDYIGMFPYYNGKIGQFQIGNNNDSTSFNNNSDYNNGNQTTGSSTTHTSTGGGSITPASLSSDGDILDVIKFVVIIIIGALIFSILSDCFYTVKELFISPYSSILLLLSLVAPAIAGTISKKENAAKEFPLLYLINYALCLLWSIIFTLILQMTAVYSVFIFALDSVIFALAMTIISILFYTILDKIIFSNKNMDDFNWLIALLSLSIITCVLVIILFVQNLFQLDHRLQWDKRPCSYAPYESTTEYTDEDTESYDNTDDSDDFSDDSETYSDDSSDDSWNDSSDSSNENNNEESSWDSISFEDKINQIKTDYYDIENNLDSMESDSGDGATFYYRNNTLTKMVDTVYQDNYTVEVSYKNSKPFFIFMKSNDDNSEYRYYYFNGKLIRYIDENGEVSDYEDGTDIIGSDLYEWADAM</sequence>
<dbReference type="RefSeq" id="WP_055183265.1">
    <property type="nucleotide sequence ID" value="NZ_CYYC01000042.1"/>
</dbReference>
<feature type="region of interest" description="Disordered" evidence="1">
    <location>
        <begin position="103"/>
        <end position="127"/>
    </location>
</feature>
<feature type="transmembrane region" description="Helical" evidence="2">
    <location>
        <begin position="173"/>
        <end position="194"/>
    </location>
</feature>
<evidence type="ECO:0000256" key="1">
    <source>
        <dbReference type="SAM" id="MobiDB-lite"/>
    </source>
</evidence>
<feature type="transmembrane region" description="Helical" evidence="2">
    <location>
        <begin position="206"/>
        <end position="226"/>
    </location>
</feature>
<evidence type="ECO:0000313" key="3">
    <source>
        <dbReference type="EMBL" id="CUN17027.1"/>
    </source>
</evidence>
<dbReference type="EMBL" id="CYYC01000042">
    <property type="protein sequence ID" value="CUN17027.1"/>
    <property type="molecule type" value="Genomic_DNA"/>
</dbReference>
<gene>
    <name evidence="3" type="ORF">ERS852578_02632</name>
</gene>
<feature type="transmembrane region" description="Helical" evidence="2">
    <location>
        <begin position="144"/>
        <end position="161"/>
    </location>
</feature>
<evidence type="ECO:0000256" key="2">
    <source>
        <dbReference type="SAM" id="Phobius"/>
    </source>
</evidence>
<dbReference type="OrthoDB" id="41445at2"/>
<name>A0A173USA4_9FIRM</name>
<keyword evidence="2" id="KW-1133">Transmembrane helix</keyword>
<feature type="transmembrane region" description="Helical" evidence="2">
    <location>
        <begin position="232"/>
        <end position="259"/>
    </location>
</feature>
<feature type="transmembrane region" description="Helical" evidence="2">
    <location>
        <begin position="271"/>
        <end position="294"/>
    </location>
</feature>
<feature type="region of interest" description="Disordered" evidence="1">
    <location>
        <begin position="317"/>
        <end position="373"/>
    </location>
</feature>